<feature type="transmembrane region" description="Helical" evidence="2">
    <location>
        <begin position="46"/>
        <end position="67"/>
    </location>
</feature>
<feature type="coiled-coil region" evidence="1">
    <location>
        <begin position="97"/>
        <end position="258"/>
    </location>
</feature>
<dbReference type="SUPFAM" id="SSF57997">
    <property type="entry name" value="Tropomyosin"/>
    <property type="match status" value="1"/>
</dbReference>
<keyword evidence="2" id="KW-0812">Transmembrane</keyword>
<feature type="non-terminal residue" evidence="3">
    <location>
        <position position="326"/>
    </location>
</feature>
<name>A0ABT9D6I4_9MOLU</name>
<reference evidence="3 4" key="1">
    <citation type="journal article" date="2023" name="Int. J. Syst. Evol. Microbiol.">
        <title>The observation of taxonomic boundaries for the 16SrII and 16SrXXV phytoplasmas using genome-based delimitation.</title>
        <authorList>
            <person name="Rodrigues Jardim B."/>
            <person name="Tran-Nguyen L.T.T."/>
            <person name="Gambley C."/>
            <person name="Al-Sadi A.M."/>
            <person name="Al-Subhi A.M."/>
            <person name="Foissac X."/>
            <person name="Salar P."/>
            <person name="Cai H."/>
            <person name="Yang J.Y."/>
            <person name="Davis R."/>
            <person name="Jones L."/>
            <person name="Rodoni B."/>
            <person name="Constable F.E."/>
        </authorList>
    </citation>
    <scope>NUCLEOTIDE SEQUENCE [LARGE SCALE GENOMIC DNA]</scope>
    <source>
        <strain evidence="3">BAWM-OMN-P53</strain>
    </source>
</reference>
<evidence type="ECO:0000256" key="2">
    <source>
        <dbReference type="SAM" id="Phobius"/>
    </source>
</evidence>
<dbReference type="EMBL" id="JAOSIR010000052">
    <property type="protein sequence ID" value="MDO8059435.1"/>
    <property type="molecule type" value="Genomic_DNA"/>
</dbReference>
<keyword evidence="1" id="KW-0175">Coiled coil</keyword>
<accession>A0ABT9D6I4</accession>
<evidence type="ECO:0000256" key="1">
    <source>
        <dbReference type="SAM" id="Coils"/>
    </source>
</evidence>
<keyword evidence="2" id="KW-0472">Membrane</keyword>
<proteinExistence type="predicted"/>
<comment type="caution">
    <text evidence="3">The sequence shown here is derived from an EMBL/GenBank/DDBJ whole genome shotgun (WGS) entry which is preliminary data.</text>
</comment>
<keyword evidence="4" id="KW-1185">Reference proteome</keyword>
<protein>
    <submittedName>
        <fullName evidence="3">DNA double-strand break repair protein Rad50</fullName>
    </submittedName>
</protein>
<dbReference type="Proteomes" id="UP001170674">
    <property type="component" value="Unassembled WGS sequence"/>
</dbReference>
<organism evidence="3 4">
    <name type="scientific">Candidatus Phytoplasma crotalariae</name>
    <dbReference type="NCBI Taxonomy" id="2982627"/>
    <lineage>
        <taxon>Bacteria</taxon>
        <taxon>Bacillati</taxon>
        <taxon>Mycoplasmatota</taxon>
        <taxon>Mollicutes</taxon>
        <taxon>Acholeplasmatales</taxon>
        <taxon>Acholeplasmataceae</taxon>
        <taxon>Candidatus Phytoplasma</taxon>
        <taxon>16SrII (Peanut WB group)</taxon>
    </lineage>
</organism>
<keyword evidence="2" id="KW-1133">Transmembrane helix</keyword>
<feature type="transmembrane region" description="Helical" evidence="2">
    <location>
        <begin position="17"/>
        <end position="34"/>
    </location>
</feature>
<evidence type="ECO:0000313" key="3">
    <source>
        <dbReference type="EMBL" id="MDO8059435.1"/>
    </source>
</evidence>
<gene>
    <name evidence="3" type="ORF">OC683_02370</name>
</gene>
<sequence length="326" mass="38364">MLSPLDLLKSYFTFKSYFTWFLLASFLFSGFLFIKKKYNPLNAAIWKGYLMPFLIILGCLSFIYLSFFHQPKEPSSKNYGQLISKIDQAITQYDQTINNFHGLKKDWEKELDECEKELKDLYEQKDLTQEAKEKIKEALEKNEDKIKEIKENLDQNDKNITILKGKLVQLEKDKETKEKEIKGKERQKELASSDEKIRLEAEIEKLKAERLEIIGEIGKINVQIGKLEVDQKSYQEMLTRAQNSKKRLEKEYKILNDDEKRIFDFTKIKEARHAEIQKNIDEINEKITLIGMEREQLKILLTGADAAKAALDDWDKRHEFSFGNLS</sequence>
<evidence type="ECO:0000313" key="4">
    <source>
        <dbReference type="Proteomes" id="UP001170674"/>
    </source>
</evidence>